<name>A0A381U7U5_9ZZZZ</name>
<proteinExistence type="predicted"/>
<dbReference type="EMBL" id="UINC01005645">
    <property type="protein sequence ID" value="SVA22643.1"/>
    <property type="molecule type" value="Genomic_DNA"/>
</dbReference>
<dbReference type="AlphaFoldDB" id="A0A381U7U5"/>
<organism evidence="1">
    <name type="scientific">marine metagenome</name>
    <dbReference type="NCBI Taxonomy" id="408172"/>
    <lineage>
        <taxon>unclassified sequences</taxon>
        <taxon>metagenomes</taxon>
        <taxon>ecological metagenomes</taxon>
    </lineage>
</organism>
<protein>
    <submittedName>
        <fullName evidence="1">Uncharacterized protein</fullName>
    </submittedName>
</protein>
<reference evidence="1" key="1">
    <citation type="submission" date="2018-05" db="EMBL/GenBank/DDBJ databases">
        <authorList>
            <person name="Lanie J.A."/>
            <person name="Ng W.-L."/>
            <person name="Kazmierczak K.M."/>
            <person name="Andrzejewski T.M."/>
            <person name="Davidsen T.M."/>
            <person name="Wayne K.J."/>
            <person name="Tettelin H."/>
            <person name="Glass J.I."/>
            <person name="Rusch D."/>
            <person name="Podicherti R."/>
            <person name="Tsui H.-C.T."/>
            <person name="Winkler M.E."/>
        </authorList>
    </citation>
    <scope>NUCLEOTIDE SEQUENCE</scope>
</reference>
<evidence type="ECO:0000313" key="1">
    <source>
        <dbReference type="EMBL" id="SVA22643.1"/>
    </source>
</evidence>
<sequence>MNLRIIIMNALAVFVWTCLFTLTTTAQTSGPESGSLVIVGGGMQD</sequence>
<gene>
    <name evidence="1" type="ORF">METZ01_LOCUS75497</name>
</gene>
<feature type="non-terminal residue" evidence="1">
    <location>
        <position position="45"/>
    </location>
</feature>
<accession>A0A381U7U5</accession>